<comment type="pathway">
    <text evidence="2">Siderophore biosynthesis.</text>
</comment>
<evidence type="ECO:0000256" key="10">
    <source>
        <dbReference type="ARBA" id="ARBA00023033"/>
    </source>
</evidence>
<dbReference type="AlphaFoldDB" id="A0A3A3ZAA8"/>
<reference evidence="16 17" key="1">
    <citation type="submission" date="2018-09" db="EMBL/GenBank/DDBJ databases">
        <title>YIM 75000 draft genome.</title>
        <authorList>
            <person name="Tang S."/>
            <person name="Feng Y."/>
        </authorList>
    </citation>
    <scope>NUCLEOTIDE SEQUENCE [LARGE SCALE GENOMIC DNA]</scope>
    <source>
        <strain evidence="16 17">YIM 75000</strain>
    </source>
</reference>
<dbReference type="InterPro" id="IPR025700">
    <property type="entry name" value="Lys/Orn_oxygenase"/>
</dbReference>
<keyword evidence="17" id="KW-1185">Reference proteome</keyword>
<evidence type="ECO:0000256" key="8">
    <source>
        <dbReference type="ARBA" id="ARBA00022857"/>
    </source>
</evidence>
<evidence type="ECO:0000256" key="13">
    <source>
        <dbReference type="ARBA" id="ARBA00032493"/>
    </source>
</evidence>
<evidence type="ECO:0000256" key="7">
    <source>
        <dbReference type="ARBA" id="ARBA00022827"/>
    </source>
</evidence>
<evidence type="ECO:0000256" key="9">
    <source>
        <dbReference type="ARBA" id="ARBA00023002"/>
    </source>
</evidence>
<dbReference type="PANTHER" id="PTHR42802">
    <property type="entry name" value="MONOOXYGENASE"/>
    <property type="match status" value="1"/>
</dbReference>
<dbReference type="RefSeq" id="WP_119948953.1">
    <property type="nucleotide sequence ID" value="NZ_QZEZ01000001.1"/>
</dbReference>
<dbReference type="EC" id="1.14.13.59" evidence="4"/>
<evidence type="ECO:0000256" key="12">
    <source>
        <dbReference type="ARBA" id="ARBA00031158"/>
    </source>
</evidence>
<dbReference type="Gene3D" id="3.50.50.60">
    <property type="entry name" value="FAD/NAD(P)-binding domain"/>
    <property type="match status" value="1"/>
</dbReference>
<dbReference type="EMBL" id="QZEZ01000001">
    <property type="protein sequence ID" value="RJK98026.1"/>
    <property type="molecule type" value="Genomic_DNA"/>
</dbReference>
<dbReference type="PANTHER" id="PTHR42802:SF1">
    <property type="entry name" value="L-ORNITHINE N(5)-MONOOXYGENASE"/>
    <property type="match status" value="1"/>
</dbReference>
<comment type="catalytic activity">
    <reaction evidence="15">
        <text>L-lysine + NADPH + O2 = N(6)-hydroxy-L-lysine + NADP(+) + H2O</text>
        <dbReference type="Rhea" id="RHEA:23228"/>
        <dbReference type="ChEBI" id="CHEBI:15377"/>
        <dbReference type="ChEBI" id="CHEBI:15379"/>
        <dbReference type="ChEBI" id="CHEBI:32551"/>
        <dbReference type="ChEBI" id="CHEBI:57783"/>
        <dbReference type="ChEBI" id="CHEBI:57820"/>
        <dbReference type="ChEBI" id="CHEBI:58349"/>
        <dbReference type="EC" id="1.14.13.59"/>
    </reaction>
</comment>
<comment type="similarity">
    <text evidence="3">Belongs to the lysine N(6)-hydroxylase/L-ornithine N(5)-oxygenase family.</text>
</comment>
<protein>
    <recommendedName>
        <fullName evidence="5">L-lysine N6-monooxygenase MbtG</fullName>
        <ecNumber evidence="4">1.14.13.59</ecNumber>
    </recommendedName>
    <alternativeName>
        <fullName evidence="14">Lysine 6-N-hydroxylase</fullName>
    </alternativeName>
    <alternativeName>
        <fullName evidence="13">Lysine N6-hydroxylase</fullName>
    </alternativeName>
    <alternativeName>
        <fullName evidence="11">Lysine-N-oxygenase</fullName>
    </alternativeName>
    <alternativeName>
        <fullName evidence="12">Mycobactin synthase protein G</fullName>
    </alternativeName>
</protein>
<sequence length="458" mass="50452">MSAPVHDFVAVGIGPFNLGLAALSAPVPDLSGVFLDAREEFAWHHGMMIEGATIQVPFLADLVTMADPTSPYSFLAYLKATGRLYPFYIRESFYPLRAEYDAYCRWVAGRVPGLRWGRRVERVEHDAALGAYRVHARDVRSGASEVHLGRRLVLGVGTAPWVPEPARGLPGPAWHTASYLQHKEELQALGHVTVVGSGQSAAEVYLDLLEDADRLGYRVDWVTRSPRFFPMEYTKLTLEMTSPDYVRYHHALPAARRDALAREQRHLYKGISGDLVDAVYDTLYRKGVRGEVPTSLLTGVELVDASWDAERRRYALRLHHAEQGRTVTRTTSALVLATGYRAGVPSFLDPVRHRIRWDARGRYDVALDYAVDVTGREVYVQNAEEHTHSLTAPDLGMGAHRSSVIINAMCGREVYPVERRIAYQDFGVEAEDDGAAGDGDGVGAAVTGGGLAGAGALR</sequence>
<keyword evidence="6" id="KW-0285">Flavoprotein</keyword>
<name>A0A3A3ZAA8_9ACTN</name>
<keyword evidence="10" id="KW-0503">Monooxygenase</keyword>
<evidence type="ECO:0000256" key="14">
    <source>
        <dbReference type="ARBA" id="ARBA00032738"/>
    </source>
</evidence>
<evidence type="ECO:0000256" key="3">
    <source>
        <dbReference type="ARBA" id="ARBA00007588"/>
    </source>
</evidence>
<evidence type="ECO:0000313" key="17">
    <source>
        <dbReference type="Proteomes" id="UP000265614"/>
    </source>
</evidence>
<keyword evidence="7" id="KW-0274">FAD</keyword>
<proteinExistence type="inferred from homology"/>
<evidence type="ECO:0000313" key="16">
    <source>
        <dbReference type="EMBL" id="RJK98026.1"/>
    </source>
</evidence>
<evidence type="ECO:0000256" key="6">
    <source>
        <dbReference type="ARBA" id="ARBA00022630"/>
    </source>
</evidence>
<keyword evidence="8" id="KW-0521">NADP</keyword>
<accession>A0A3A3ZAA8</accession>
<dbReference type="OrthoDB" id="7527071at2"/>
<dbReference type="GO" id="GO:0047091">
    <property type="term" value="F:L-lysine 6-monooxygenase (NADPH) activity"/>
    <property type="evidence" value="ECO:0007669"/>
    <property type="project" value="UniProtKB-EC"/>
</dbReference>
<evidence type="ECO:0000256" key="2">
    <source>
        <dbReference type="ARBA" id="ARBA00004924"/>
    </source>
</evidence>
<gene>
    <name evidence="16" type="ORF">D5H78_03490</name>
</gene>
<evidence type="ECO:0000256" key="4">
    <source>
        <dbReference type="ARBA" id="ARBA00013076"/>
    </source>
</evidence>
<evidence type="ECO:0000256" key="1">
    <source>
        <dbReference type="ARBA" id="ARBA00001974"/>
    </source>
</evidence>
<evidence type="ECO:0000256" key="5">
    <source>
        <dbReference type="ARBA" id="ARBA00016406"/>
    </source>
</evidence>
<evidence type="ECO:0000256" key="11">
    <source>
        <dbReference type="ARBA" id="ARBA00029939"/>
    </source>
</evidence>
<comment type="caution">
    <text evidence="16">The sequence shown here is derived from an EMBL/GenBank/DDBJ whole genome shotgun (WGS) entry which is preliminary data.</text>
</comment>
<dbReference type="InterPro" id="IPR036188">
    <property type="entry name" value="FAD/NAD-bd_sf"/>
</dbReference>
<comment type="cofactor">
    <cofactor evidence="1">
        <name>FAD</name>
        <dbReference type="ChEBI" id="CHEBI:57692"/>
    </cofactor>
</comment>
<dbReference type="Proteomes" id="UP000265614">
    <property type="component" value="Unassembled WGS sequence"/>
</dbReference>
<organism evidence="16 17">
    <name type="scientific">Vallicoccus soli</name>
    <dbReference type="NCBI Taxonomy" id="2339232"/>
    <lineage>
        <taxon>Bacteria</taxon>
        <taxon>Bacillati</taxon>
        <taxon>Actinomycetota</taxon>
        <taxon>Actinomycetes</taxon>
        <taxon>Motilibacterales</taxon>
        <taxon>Vallicoccaceae</taxon>
        <taxon>Vallicoccus</taxon>
    </lineage>
</organism>
<evidence type="ECO:0000256" key="15">
    <source>
        <dbReference type="ARBA" id="ARBA00048407"/>
    </source>
</evidence>
<dbReference type="SUPFAM" id="SSF51905">
    <property type="entry name" value="FAD/NAD(P)-binding domain"/>
    <property type="match status" value="2"/>
</dbReference>
<dbReference type="Pfam" id="PF13434">
    <property type="entry name" value="Lys_Orn_oxgnase"/>
    <property type="match status" value="1"/>
</dbReference>
<keyword evidence="9" id="KW-0560">Oxidoreductase</keyword>